<name>A0A6J4L9N5_9ACTN</name>
<feature type="compositionally biased region" description="Basic residues" evidence="1">
    <location>
        <begin position="284"/>
        <end position="293"/>
    </location>
</feature>
<feature type="non-terminal residue" evidence="2">
    <location>
        <position position="387"/>
    </location>
</feature>
<evidence type="ECO:0000256" key="1">
    <source>
        <dbReference type="SAM" id="MobiDB-lite"/>
    </source>
</evidence>
<evidence type="ECO:0000313" key="2">
    <source>
        <dbReference type="EMBL" id="CAA9325933.1"/>
    </source>
</evidence>
<gene>
    <name evidence="2" type="ORF">AVDCRST_MAG07-1473</name>
</gene>
<feature type="compositionally biased region" description="Low complexity" evidence="1">
    <location>
        <begin position="1"/>
        <end position="10"/>
    </location>
</feature>
<feature type="non-terminal residue" evidence="2">
    <location>
        <position position="1"/>
    </location>
</feature>
<organism evidence="2">
    <name type="scientific">uncultured Frankineae bacterium</name>
    <dbReference type="NCBI Taxonomy" id="437475"/>
    <lineage>
        <taxon>Bacteria</taxon>
        <taxon>Bacillati</taxon>
        <taxon>Actinomycetota</taxon>
        <taxon>Actinomycetes</taxon>
        <taxon>Frankiales</taxon>
        <taxon>environmental samples</taxon>
    </lineage>
</organism>
<sequence length="387" mass="43451">ERRRPLVLPLRPDRGALAAPQERPAAGRGQDRAPCGGDRRDGRVPVGRPRGAQARRPARAARPRAVRRRGRRPHRALDRRRGDRPGVRLELADPGRQQAGDHGADPVGLRGAQAGVPSRGRLRRGDLLLRAVRAGGRQRRGGDEDPRGARRRRVRPERHEVLDHGRRRQHALHGHGGHRPRQGRERHQCVRGPGRRPRVLGRHQGAQARHQGLADLRDLLRGLPHPGVPADRRRGHGLQDRPEDPRPHPVDDRRAGGRHRAGRARRGRGLHQGAPAVRQEHRRLPGRAVHARRHGDEGGGRAPARLRRERQRRAGRSRPDVPVERVEDVRLRHRDVGDDRRGPAVRRLRLHQGLPRRADDARREDHADLRGHQPGPAHGDGAADPEV</sequence>
<feature type="region of interest" description="Disordered" evidence="1">
    <location>
        <begin position="1"/>
        <end position="387"/>
    </location>
</feature>
<feature type="compositionally biased region" description="Basic and acidic residues" evidence="1">
    <location>
        <begin position="75"/>
        <end position="93"/>
    </location>
</feature>
<feature type="compositionally biased region" description="Basic and acidic residues" evidence="1">
    <location>
        <begin position="356"/>
        <end position="371"/>
    </location>
</feature>
<feature type="compositionally biased region" description="Basic residues" evidence="1">
    <location>
        <begin position="256"/>
        <end position="269"/>
    </location>
</feature>
<accession>A0A6J4L9N5</accession>
<proteinExistence type="predicted"/>
<dbReference type="AlphaFoldDB" id="A0A6J4L9N5"/>
<feature type="compositionally biased region" description="Basic residues" evidence="1">
    <location>
        <begin position="165"/>
        <end position="181"/>
    </location>
</feature>
<dbReference type="EC" id="1.3.8.1" evidence="2"/>
<protein>
    <submittedName>
        <fullName evidence="2">Acyl-CoA dehydrogenase, short-chain specific</fullName>
        <ecNumber evidence="2">1.3.8.1</ecNumber>
    </submittedName>
</protein>
<keyword evidence="2" id="KW-0560">Oxidoreductase</keyword>
<dbReference type="GO" id="GO:0016937">
    <property type="term" value="F:short-chain fatty acyl-CoA dehydrogenase activity"/>
    <property type="evidence" value="ECO:0007669"/>
    <property type="project" value="UniProtKB-EC"/>
</dbReference>
<dbReference type="EMBL" id="CADCUB010000076">
    <property type="protein sequence ID" value="CAA9325933.1"/>
    <property type="molecule type" value="Genomic_DNA"/>
</dbReference>
<feature type="compositionally biased region" description="Basic residues" evidence="1">
    <location>
        <begin position="56"/>
        <end position="74"/>
    </location>
</feature>
<feature type="compositionally biased region" description="Basic and acidic residues" evidence="1">
    <location>
        <begin position="237"/>
        <end position="255"/>
    </location>
</feature>
<feature type="compositionally biased region" description="Basic residues" evidence="1">
    <location>
        <begin position="304"/>
        <end position="316"/>
    </location>
</feature>
<reference evidence="2" key="1">
    <citation type="submission" date="2020-02" db="EMBL/GenBank/DDBJ databases">
        <authorList>
            <person name="Meier V. D."/>
        </authorList>
    </citation>
    <scope>NUCLEOTIDE SEQUENCE</scope>
    <source>
        <strain evidence="2">AVDCRST_MAG07</strain>
    </source>
</reference>
<feature type="compositionally biased region" description="Low complexity" evidence="1">
    <location>
        <begin position="44"/>
        <end position="55"/>
    </location>
</feature>
<feature type="compositionally biased region" description="Basic and acidic residues" evidence="1">
    <location>
        <begin position="317"/>
        <end position="342"/>
    </location>
</feature>